<dbReference type="EMBL" id="ASPP01043072">
    <property type="protein sequence ID" value="ETN99738.1"/>
    <property type="molecule type" value="Genomic_DNA"/>
</dbReference>
<keyword evidence="2" id="KW-1185">Reference proteome</keyword>
<sequence length="145" mass="17796">MILTKTILDEEYEMQNKVNKLQEIIESNWKTLETFDTFNCKLNTLLKENQTWLEDKWNQLKEQWCEWKSQDISIFLARVFPYNKAEIKKLCGCIQQKNIKVMDLFKKQRRHWIEAFDFVDRDRIAKIHDFFNEISTRYPRLQDIP</sequence>
<feature type="non-terminal residue" evidence="1">
    <location>
        <position position="145"/>
    </location>
</feature>
<reference evidence="1 2" key="1">
    <citation type="journal article" date="2013" name="Curr. Biol.">
        <title>The Genome of the Foraminiferan Reticulomyxa filosa.</title>
        <authorList>
            <person name="Glockner G."/>
            <person name="Hulsmann N."/>
            <person name="Schleicher M."/>
            <person name="Noegel A.A."/>
            <person name="Eichinger L."/>
            <person name="Gallinger C."/>
            <person name="Pawlowski J."/>
            <person name="Sierra R."/>
            <person name="Euteneuer U."/>
            <person name="Pillet L."/>
            <person name="Moustafa A."/>
            <person name="Platzer M."/>
            <person name="Groth M."/>
            <person name="Szafranski K."/>
            <person name="Schliwa M."/>
        </authorList>
    </citation>
    <scope>NUCLEOTIDE SEQUENCE [LARGE SCALE GENOMIC DNA]</scope>
</reference>
<organism evidence="1 2">
    <name type="scientific">Reticulomyxa filosa</name>
    <dbReference type="NCBI Taxonomy" id="46433"/>
    <lineage>
        <taxon>Eukaryota</taxon>
        <taxon>Sar</taxon>
        <taxon>Rhizaria</taxon>
        <taxon>Retaria</taxon>
        <taxon>Foraminifera</taxon>
        <taxon>Monothalamids</taxon>
        <taxon>Reticulomyxidae</taxon>
        <taxon>Reticulomyxa</taxon>
    </lineage>
</organism>
<accession>X6LDV5</accession>
<evidence type="ECO:0000313" key="2">
    <source>
        <dbReference type="Proteomes" id="UP000023152"/>
    </source>
</evidence>
<comment type="caution">
    <text evidence="1">The sequence shown here is derived from an EMBL/GenBank/DDBJ whole genome shotgun (WGS) entry which is preliminary data.</text>
</comment>
<dbReference type="Proteomes" id="UP000023152">
    <property type="component" value="Unassembled WGS sequence"/>
</dbReference>
<evidence type="ECO:0000313" key="1">
    <source>
        <dbReference type="EMBL" id="ETN99738.1"/>
    </source>
</evidence>
<name>X6LDV5_RETFI</name>
<proteinExistence type="predicted"/>
<gene>
    <name evidence="1" type="ORF">RFI_37729</name>
</gene>
<dbReference type="AlphaFoldDB" id="X6LDV5"/>
<protein>
    <submittedName>
        <fullName evidence="1">Uncharacterized protein</fullName>
    </submittedName>
</protein>